<dbReference type="Pfam" id="PF25137">
    <property type="entry name" value="ADH_Fe_C"/>
    <property type="match status" value="1"/>
</dbReference>
<organism evidence="7 8">
    <name type="scientific">Thalassotalea marina</name>
    <dbReference type="NCBI Taxonomy" id="1673741"/>
    <lineage>
        <taxon>Bacteria</taxon>
        <taxon>Pseudomonadati</taxon>
        <taxon>Pseudomonadota</taxon>
        <taxon>Gammaproteobacteria</taxon>
        <taxon>Alteromonadales</taxon>
        <taxon>Colwelliaceae</taxon>
        <taxon>Thalassotalea</taxon>
    </lineage>
</organism>
<evidence type="ECO:0000259" key="6">
    <source>
        <dbReference type="Pfam" id="PF25137"/>
    </source>
</evidence>
<protein>
    <submittedName>
        <fullName evidence="7">Alcohol dehydrogenase</fullName>
    </submittedName>
</protein>
<dbReference type="Pfam" id="PF00465">
    <property type="entry name" value="Fe-ADH"/>
    <property type="match status" value="1"/>
</dbReference>
<dbReference type="SUPFAM" id="SSF56796">
    <property type="entry name" value="Dehydroquinate synthase-like"/>
    <property type="match status" value="1"/>
</dbReference>
<dbReference type="PROSITE" id="PS00060">
    <property type="entry name" value="ADH_IRON_2"/>
    <property type="match status" value="1"/>
</dbReference>
<dbReference type="InterPro" id="IPR001670">
    <property type="entry name" value="ADH_Fe/GldA"/>
</dbReference>
<evidence type="ECO:0000256" key="1">
    <source>
        <dbReference type="ARBA" id="ARBA00001962"/>
    </source>
</evidence>
<reference evidence="7" key="2">
    <citation type="submission" date="2020-09" db="EMBL/GenBank/DDBJ databases">
        <authorList>
            <person name="Sun Q."/>
            <person name="Kim S."/>
        </authorList>
    </citation>
    <scope>NUCLEOTIDE SEQUENCE</scope>
    <source>
        <strain evidence="7">KCTC 42731</strain>
    </source>
</reference>
<dbReference type="InterPro" id="IPR056798">
    <property type="entry name" value="ADH_Fe_C"/>
</dbReference>
<dbReference type="FunFam" id="3.40.50.1970:FF:000003">
    <property type="entry name" value="Alcohol dehydrogenase, iron-containing"/>
    <property type="match status" value="1"/>
</dbReference>
<dbReference type="EMBL" id="BNCK01000002">
    <property type="protein sequence ID" value="GHF84603.1"/>
    <property type="molecule type" value="Genomic_DNA"/>
</dbReference>
<dbReference type="AlphaFoldDB" id="A0A919BF66"/>
<dbReference type="InterPro" id="IPR018211">
    <property type="entry name" value="ADH_Fe_CS"/>
</dbReference>
<feature type="domain" description="Fe-containing alcohol dehydrogenase-like C-terminal" evidence="6">
    <location>
        <begin position="204"/>
        <end position="396"/>
    </location>
</feature>
<dbReference type="Gene3D" id="1.20.1090.10">
    <property type="entry name" value="Dehydroquinate synthase-like - alpha domain"/>
    <property type="match status" value="1"/>
</dbReference>
<proteinExistence type="inferred from homology"/>
<evidence type="ECO:0000313" key="7">
    <source>
        <dbReference type="EMBL" id="GHF84603.1"/>
    </source>
</evidence>
<keyword evidence="4" id="KW-0520">NAD</keyword>
<comment type="cofactor">
    <cofactor evidence="1">
        <name>Fe cation</name>
        <dbReference type="ChEBI" id="CHEBI:24875"/>
    </cofactor>
</comment>
<dbReference type="PANTHER" id="PTHR11496">
    <property type="entry name" value="ALCOHOL DEHYDROGENASE"/>
    <property type="match status" value="1"/>
</dbReference>
<keyword evidence="3" id="KW-0560">Oxidoreductase</keyword>
<evidence type="ECO:0000313" key="8">
    <source>
        <dbReference type="Proteomes" id="UP000623842"/>
    </source>
</evidence>
<name>A0A919BF66_9GAMM</name>
<reference evidence="7" key="1">
    <citation type="journal article" date="2014" name="Int. J. Syst. Evol. Microbiol.">
        <title>Complete genome sequence of Corynebacterium casei LMG S-19264T (=DSM 44701T), isolated from a smear-ripened cheese.</title>
        <authorList>
            <consortium name="US DOE Joint Genome Institute (JGI-PGF)"/>
            <person name="Walter F."/>
            <person name="Albersmeier A."/>
            <person name="Kalinowski J."/>
            <person name="Ruckert C."/>
        </authorList>
    </citation>
    <scope>NUCLEOTIDE SEQUENCE</scope>
    <source>
        <strain evidence="7">KCTC 42731</strain>
    </source>
</reference>
<dbReference type="GO" id="GO:0004022">
    <property type="term" value="F:alcohol dehydrogenase (NAD+) activity"/>
    <property type="evidence" value="ECO:0007669"/>
    <property type="project" value="TreeGrafter"/>
</dbReference>
<accession>A0A919BF66</accession>
<dbReference type="Proteomes" id="UP000623842">
    <property type="component" value="Unassembled WGS sequence"/>
</dbReference>
<evidence type="ECO:0000256" key="2">
    <source>
        <dbReference type="ARBA" id="ARBA00007358"/>
    </source>
</evidence>
<dbReference type="CDD" id="cd08189">
    <property type="entry name" value="Fe-ADH-like"/>
    <property type="match status" value="1"/>
</dbReference>
<keyword evidence="8" id="KW-1185">Reference proteome</keyword>
<dbReference type="Gene3D" id="3.40.50.1970">
    <property type="match status" value="1"/>
</dbReference>
<dbReference type="PANTHER" id="PTHR11496:SF102">
    <property type="entry name" value="ALCOHOL DEHYDROGENASE 4"/>
    <property type="match status" value="1"/>
</dbReference>
<comment type="caution">
    <text evidence="7">The sequence shown here is derived from an EMBL/GenBank/DDBJ whole genome shotgun (WGS) entry which is preliminary data.</text>
</comment>
<evidence type="ECO:0000259" key="5">
    <source>
        <dbReference type="Pfam" id="PF00465"/>
    </source>
</evidence>
<dbReference type="RefSeq" id="WP_189767914.1">
    <property type="nucleotide sequence ID" value="NZ_BNCK01000002.1"/>
</dbReference>
<evidence type="ECO:0000256" key="4">
    <source>
        <dbReference type="ARBA" id="ARBA00023027"/>
    </source>
</evidence>
<dbReference type="PROSITE" id="PS00913">
    <property type="entry name" value="ADH_IRON_1"/>
    <property type="match status" value="1"/>
</dbReference>
<dbReference type="GO" id="GO:0046872">
    <property type="term" value="F:metal ion binding"/>
    <property type="evidence" value="ECO:0007669"/>
    <property type="project" value="InterPro"/>
</dbReference>
<comment type="similarity">
    <text evidence="2">Belongs to the iron-containing alcohol dehydrogenase family.</text>
</comment>
<dbReference type="InterPro" id="IPR039697">
    <property type="entry name" value="Alcohol_dehydrogenase_Fe"/>
</dbReference>
<feature type="domain" description="Alcohol dehydrogenase iron-type/glycerol dehydrogenase GldA" evidence="5">
    <location>
        <begin position="27"/>
        <end position="193"/>
    </location>
</feature>
<dbReference type="FunFam" id="1.20.1090.10:FF:000001">
    <property type="entry name" value="Aldehyde-alcohol dehydrogenase"/>
    <property type="match status" value="1"/>
</dbReference>
<gene>
    <name evidence="7" type="ORF">GCM10017161_10080</name>
</gene>
<sequence>MIKATLHHLVIGGRRYINRLIHIPLPTLVTGADHISDATELLHRHKFNNVMVVSDPQLIKLNLVQPLLDSLKQTQISYSLFDQVTPDPTIAVVEQGCELYRNESCDAIIAFGGGSVIDCAKAIGASITKNKPINKLAGLFKVRKKLPYFIAIPTTAGTGSEATLVAVITDATARKKFTVIDPCLVPNVALLDPALMKGLPANITAETGIDALTHAIESYIGCHAYPLTKQYAISAMSKIFNFLPVAYANGNNEQARAEMAIASFYAGAAFTRTSVGYVHAIAHQLGGVYHVPHGLANAIVLPHVLHFSLTNAATKLAQLAKILHMVDMDCNEQLAANTFVKRVEQLLETLNIPKHLPQLQQADINMLAERAIKEAYCDYPVPRLMNEAQCRDILQNLLTTHS</sequence>
<evidence type="ECO:0000256" key="3">
    <source>
        <dbReference type="ARBA" id="ARBA00023002"/>
    </source>
</evidence>